<keyword evidence="3" id="KW-1185">Reference proteome</keyword>
<dbReference type="InParanoid" id="A0A5R8QI13"/>
<proteinExistence type="predicted"/>
<accession>A0A5R8QI13</accession>
<sequence>MNMEIWKKIPGLDVTYEASNTGKIQRQYRSKDKLLTGYHKRGKKVVKVKRQGKMVETSWSKLVWSAFNGPIPEGGYVRRKNCRLGYELDNLILLSNKQNGKMFGGLQKKADIVVYESDQEQRFFISARSAGRYLHLSYQTVLDTINNKIKKPIYPLRKATFEERQGIVGMVRQSRGINYIEE</sequence>
<comment type="caution">
    <text evidence="2">The sequence shown here is derived from an EMBL/GenBank/DDBJ whole genome shotgun (WGS) entry which is preliminary data.</text>
</comment>
<protein>
    <recommendedName>
        <fullName evidence="1">NUMOD4 domain-containing protein</fullName>
    </recommendedName>
</protein>
<organism evidence="2 3">
    <name type="scientific">Culicoidibacter larvae</name>
    <dbReference type="NCBI Taxonomy" id="2579976"/>
    <lineage>
        <taxon>Bacteria</taxon>
        <taxon>Bacillati</taxon>
        <taxon>Bacillota</taxon>
        <taxon>Culicoidibacteria</taxon>
        <taxon>Culicoidibacterales</taxon>
        <taxon>Culicoidibacteraceae</taxon>
        <taxon>Culicoidibacter</taxon>
    </lineage>
</organism>
<gene>
    <name evidence="2" type="ORF">FEZ08_01550</name>
</gene>
<evidence type="ECO:0000313" key="3">
    <source>
        <dbReference type="Proteomes" id="UP000306912"/>
    </source>
</evidence>
<dbReference type="EMBL" id="VBWP01000001">
    <property type="protein sequence ID" value="TLG77330.1"/>
    <property type="molecule type" value="Genomic_DNA"/>
</dbReference>
<dbReference type="OrthoDB" id="6631788at2"/>
<dbReference type="AlphaFoldDB" id="A0A5R8QI13"/>
<dbReference type="Proteomes" id="UP000306912">
    <property type="component" value="Unassembled WGS sequence"/>
</dbReference>
<dbReference type="Gene3D" id="3.90.75.20">
    <property type="match status" value="1"/>
</dbReference>
<evidence type="ECO:0000259" key="1">
    <source>
        <dbReference type="Pfam" id="PF07463"/>
    </source>
</evidence>
<dbReference type="SUPFAM" id="SSF54060">
    <property type="entry name" value="His-Me finger endonucleases"/>
    <property type="match status" value="1"/>
</dbReference>
<evidence type="ECO:0000313" key="2">
    <source>
        <dbReference type="EMBL" id="TLG77330.1"/>
    </source>
</evidence>
<dbReference type="Pfam" id="PF07463">
    <property type="entry name" value="NUMOD4"/>
    <property type="match status" value="1"/>
</dbReference>
<dbReference type="GO" id="GO:0016788">
    <property type="term" value="F:hydrolase activity, acting on ester bonds"/>
    <property type="evidence" value="ECO:0007669"/>
    <property type="project" value="InterPro"/>
</dbReference>
<feature type="domain" description="NUMOD4" evidence="1">
    <location>
        <begin position="4"/>
        <end position="48"/>
    </location>
</feature>
<reference evidence="2 3" key="1">
    <citation type="submission" date="2019-05" db="EMBL/GenBank/DDBJ databases">
        <title>Culicoidintestinum kansasii gen. nov., sp. nov. from the gastrointestinal tract of the biting midge, Culicoides sonorensis.</title>
        <authorList>
            <person name="Neupane S."/>
            <person name="Ghosh A."/>
            <person name="Gunther S."/>
            <person name="Martin K."/>
            <person name="Zurek L."/>
        </authorList>
    </citation>
    <scope>NUCLEOTIDE SEQUENCE [LARGE SCALE GENOMIC DNA]</scope>
    <source>
        <strain evidence="2 3">CS-1</strain>
    </source>
</reference>
<name>A0A5R8QI13_9FIRM</name>
<dbReference type="InterPro" id="IPR010902">
    <property type="entry name" value="NUMOD4"/>
</dbReference>
<dbReference type="InterPro" id="IPR044925">
    <property type="entry name" value="His-Me_finger_sf"/>
</dbReference>